<evidence type="ECO:0000313" key="11">
    <source>
        <dbReference type="Proteomes" id="UP000473525"/>
    </source>
</evidence>
<gene>
    <name evidence="10" type="ORF">GON03_03660</name>
</gene>
<dbReference type="SUPFAM" id="SSF161098">
    <property type="entry name" value="MetI-like"/>
    <property type="match status" value="1"/>
</dbReference>
<dbReference type="InterPro" id="IPR035906">
    <property type="entry name" value="MetI-like_sf"/>
</dbReference>
<feature type="transmembrane region" description="Helical" evidence="8">
    <location>
        <begin position="63"/>
        <end position="87"/>
    </location>
</feature>
<dbReference type="PROSITE" id="PS50928">
    <property type="entry name" value="ABC_TM1"/>
    <property type="match status" value="1"/>
</dbReference>
<evidence type="ECO:0000259" key="9">
    <source>
        <dbReference type="PROSITE" id="PS50928"/>
    </source>
</evidence>
<reference evidence="10 11" key="1">
    <citation type="submission" date="2019-12" db="EMBL/GenBank/DDBJ databases">
        <authorList>
            <person name="Huq M.A."/>
        </authorList>
    </citation>
    <scope>NUCLEOTIDE SEQUENCE [LARGE SCALE GENOMIC DNA]</scope>
    <source>
        <strain evidence="10 11">MAH-18</strain>
    </source>
</reference>
<dbReference type="InterPro" id="IPR000515">
    <property type="entry name" value="MetI-like"/>
</dbReference>
<evidence type="ECO:0000256" key="4">
    <source>
        <dbReference type="ARBA" id="ARBA00022475"/>
    </source>
</evidence>
<proteinExistence type="inferred from homology"/>
<sequence>MLSHGLRRSLTVFTLVVLVIVYVPLALVLLNSFNTDNTFGWPPAGLTLHWWQLAWESQGARDALWTSVKVAIMATVVALALGTLAAMGLRRTRFFGRNVVSLLIILPIALPGVVTGLAFQNGFRTILGIDLSLWTIVIAHATFCIVTVFNNVQARFARLGSNFEQASMDLGAGRLTTFRLVTFPMLRSALLAGALLSFGLSFDEIVVTTFTASSQDQTLPIWIFQNLFRPNQAPIVNVVAAVLVVFSAIPIYLAQRLSGSHAEGLTGAR</sequence>
<feature type="transmembrane region" description="Helical" evidence="8">
    <location>
        <begin position="233"/>
        <end position="253"/>
    </location>
</feature>
<dbReference type="InterPro" id="IPR051789">
    <property type="entry name" value="Bact_Polyamine_Transport"/>
</dbReference>
<keyword evidence="11" id="KW-1185">Reference proteome</keyword>
<feature type="transmembrane region" description="Helical" evidence="8">
    <location>
        <begin position="12"/>
        <end position="33"/>
    </location>
</feature>
<protein>
    <submittedName>
        <fullName evidence="10">ABC transporter permease subunit</fullName>
    </submittedName>
</protein>
<evidence type="ECO:0000256" key="2">
    <source>
        <dbReference type="ARBA" id="ARBA00007069"/>
    </source>
</evidence>
<feature type="domain" description="ABC transmembrane type-1" evidence="9">
    <location>
        <begin position="64"/>
        <end position="254"/>
    </location>
</feature>
<dbReference type="Gene3D" id="1.10.3720.10">
    <property type="entry name" value="MetI-like"/>
    <property type="match status" value="1"/>
</dbReference>
<feature type="transmembrane region" description="Helical" evidence="8">
    <location>
        <begin position="189"/>
        <end position="213"/>
    </location>
</feature>
<evidence type="ECO:0000313" key="10">
    <source>
        <dbReference type="EMBL" id="MVQ48265.1"/>
    </source>
</evidence>
<keyword evidence="4" id="KW-1003">Cell membrane</keyword>
<dbReference type="GO" id="GO:0005886">
    <property type="term" value="C:plasma membrane"/>
    <property type="evidence" value="ECO:0007669"/>
    <property type="project" value="UniProtKB-SubCell"/>
</dbReference>
<feature type="transmembrane region" description="Helical" evidence="8">
    <location>
        <begin position="99"/>
        <end position="119"/>
    </location>
</feature>
<keyword evidence="5 8" id="KW-0812">Transmembrane</keyword>
<dbReference type="Proteomes" id="UP000473525">
    <property type="component" value="Unassembled WGS sequence"/>
</dbReference>
<comment type="similarity">
    <text evidence="2">Belongs to the binding-protein-dependent transport system permease family. CysTW subfamily.</text>
</comment>
<dbReference type="RefSeq" id="WP_157340370.1">
    <property type="nucleotide sequence ID" value="NZ_WSEK01000004.1"/>
</dbReference>
<dbReference type="GO" id="GO:0055085">
    <property type="term" value="P:transmembrane transport"/>
    <property type="evidence" value="ECO:0007669"/>
    <property type="project" value="InterPro"/>
</dbReference>
<dbReference type="PANTHER" id="PTHR43848:SF2">
    <property type="entry name" value="PUTRESCINE TRANSPORT SYSTEM PERMEASE PROTEIN POTI"/>
    <property type="match status" value="1"/>
</dbReference>
<evidence type="ECO:0000256" key="5">
    <source>
        <dbReference type="ARBA" id="ARBA00022692"/>
    </source>
</evidence>
<keyword evidence="3 8" id="KW-0813">Transport</keyword>
<feature type="transmembrane region" description="Helical" evidence="8">
    <location>
        <begin position="131"/>
        <end position="152"/>
    </location>
</feature>
<keyword evidence="6 8" id="KW-1133">Transmembrane helix</keyword>
<organism evidence="10 11">
    <name type="scientific">Nocardioides agri</name>
    <dbReference type="NCBI Taxonomy" id="2682843"/>
    <lineage>
        <taxon>Bacteria</taxon>
        <taxon>Bacillati</taxon>
        <taxon>Actinomycetota</taxon>
        <taxon>Actinomycetes</taxon>
        <taxon>Propionibacteriales</taxon>
        <taxon>Nocardioidaceae</taxon>
        <taxon>Nocardioides</taxon>
    </lineage>
</organism>
<accession>A0A6L6XRM9</accession>
<evidence type="ECO:0000256" key="3">
    <source>
        <dbReference type="ARBA" id="ARBA00022448"/>
    </source>
</evidence>
<name>A0A6L6XRM9_9ACTN</name>
<dbReference type="Pfam" id="PF00528">
    <property type="entry name" value="BPD_transp_1"/>
    <property type="match status" value="1"/>
</dbReference>
<evidence type="ECO:0000256" key="7">
    <source>
        <dbReference type="ARBA" id="ARBA00023136"/>
    </source>
</evidence>
<keyword evidence="7 8" id="KW-0472">Membrane</keyword>
<evidence type="ECO:0000256" key="8">
    <source>
        <dbReference type="RuleBase" id="RU363032"/>
    </source>
</evidence>
<evidence type="ECO:0000256" key="6">
    <source>
        <dbReference type="ARBA" id="ARBA00022989"/>
    </source>
</evidence>
<evidence type="ECO:0000256" key="1">
    <source>
        <dbReference type="ARBA" id="ARBA00004651"/>
    </source>
</evidence>
<comment type="caution">
    <text evidence="10">The sequence shown here is derived from an EMBL/GenBank/DDBJ whole genome shotgun (WGS) entry which is preliminary data.</text>
</comment>
<dbReference type="CDD" id="cd06261">
    <property type="entry name" value="TM_PBP2"/>
    <property type="match status" value="1"/>
</dbReference>
<dbReference type="EMBL" id="WSEK01000004">
    <property type="protein sequence ID" value="MVQ48265.1"/>
    <property type="molecule type" value="Genomic_DNA"/>
</dbReference>
<comment type="subcellular location">
    <subcellularLocation>
        <location evidence="1 8">Cell membrane</location>
        <topology evidence="1 8">Multi-pass membrane protein</topology>
    </subcellularLocation>
</comment>
<dbReference type="PANTHER" id="PTHR43848">
    <property type="entry name" value="PUTRESCINE TRANSPORT SYSTEM PERMEASE PROTEIN POTI"/>
    <property type="match status" value="1"/>
</dbReference>
<dbReference type="AlphaFoldDB" id="A0A6L6XRM9"/>